<evidence type="ECO:0000259" key="2">
    <source>
        <dbReference type="SMART" id="SM00605"/>
    </source>
</evidence>
<sequence>MVKIYGKVDNFDLESSKVNEDCVTYCFVAKECLLAFMDSDNHCLLFYFNNTEYLTVSETRSEDNLVVAFKANISINPSTSSCPVYPDLNLTVTLPNRDKIIWKKEGNQWNFKKCVGDWKMFQRSEDLTVCMQTFNSSFLISDVEVARENCNDLGYQLIGVFSLQELHWIKKERDNRGVSNYAGYWVDGKREEVSSGMKNANFEFSDGLTVLNKTLYDKQAVVSGISNSGENEDCLIVCNAIYGLFNDVVCDEATTGYGFVCGYQLI</sequence>
<dbReference type="PANTHER" id="PTHR47629:SF5">
    <property type="entry name" value="C-TYPE LECTIN-RELATED"/>
    <property type="match status" value="1"/>
</dbReference>
<proteinExistence type="predicted"/>
<name>A0A1I7UIL8_9PELO</name>
<evidence type="ECO:0000259" key="1">
    <source>
        <dbReference type="SMART" id="SM00034"/>
    </source>
</evidence>
<feature type="domain" description="PAN-3" evidence="2">
    <location>
        <begin position="1"/>
        <end position="111"/>
    </location>
</feature>
<dbReference type="PANTHER" id="PTHR47629">
    <property type="entry name" value="C-TYPE LECTIN-RELATED"/>
    <property type="match status" value="1"/>
</dbReference>
<dbReference type="WBParaSite" id="Csp11.Scaffold629.g9691.t1">
    <property type="protein sequence ID" value="Csp11.Scaffold629.g9691.t1"/>
    <property type="gene ID" value="Csp11.Scaffold629.g9691"/>
</dbReference>
<dbReference type="STRING" id="1561998.A0A1I7UIL8"/>
<dbReference type="InterPro" id="IPR016186">
    <property type="entry name" value="C-type_lectin-like/link_sf"/>
</dbReference>
<dbReference type="SUPFAM" id="SSF56436">
    <property type="entry name" value="C-type lectin-like"/>
    <property type="match status" value="1"/>
</dbReference>
<accession>A0A1I7UIL8</accession>
<keyword evidence="3" id="KW-1185">Reference proteome</keyword>
<dbReference type="Proteomes" id="UP000095282">
    <property type="component" value="Unplaced"/>
</dbReference>
<evidence type="ECO:0000313" key="3">
    <source>
        <dbReference type="Proteomes" id="UP000095282"/>
    </source>
</evidence>
<organism evidence="3 4">
    <name type="scientific">Caenorhabditis tropicalis</name>
    <dbReference type="NCBI Taxonomy" id="1561998"/>
    <lineage>
        <taxon>Eukaryota</taxon>
        <taxon>Metazoa</taxon>
        <taxon>Ecdysozoa</taxon>
        <taxon>Nematoda</taxon>
        <taxon>Chromadorea</taxon>
        <taxon>Rhabditida</taxon>
        <taxon>Rhabditina</taxon>
        <taxon>Rhabditomorpha</taxon>
        <taxon>Rhabditoidea</taxon>
        <taxon>Rhabditidae</taxon>
        <taxon>Peloderinae</taxon>
        <taxon>Caenorhabditis</taxon>
    </lineage>
</organism>
<feature type="domain" description="C-type lectin" evidence="1">
    <location>
        <begin position="114"/>
        <end position="262"/>
    </location>
</feature>
<dbReference type="Pfam" id="PF08277">
    <property type="entry name" value="PAN_3"/>
    <property type="match status" value="1"/>
</dbReference>
<dbReference type="SMART" id="SM00605">
    <property type="entry name" value="CW"/>
    <property type="match status" value="1"/>
</dbReference>
<dbReference type="InterPro" id="IPR001304">
    <property type="entry name" value="C-type_lectin-like"/>
</dbReference>
<dbReference type="InterPro" id="IPR016187">
    <property type="entry name" value="CTDL_fold"/>
</dbReference>
<reference evidence="4" key="1">
    <citation type="submission" date="2016-11" db="UniProtKB">
        <authorList>
            <consortium name="WormBaseParasite"/>
        </authorList>
    </citation>
    <scope>IDENTIFICATION</scope>
</reference>
<evidence type="ECO:0000313" key="4">
    <source>
        <dbReference type="WBParaSite" id="Csp11.Scaffold629.g9691.t1"/>
    </source>
</evidence>
<protein>
    <submittedName>
        <fullName evidence="4">CW domain-containing protein</fullName>
    </submittedName>
</protein>
<dbReference type="AlphaFoldDB" id="A0A1I7UIL8"/>
<dbReference type="InterPro" id="IPR006583">
    <property type="entry name" value="PAN-3_domain"/>
</dbReference>
<dbReference type="SMART" id="SM00034">
    <property type="entry name" value="CLECT"/>
    <property type="match status" value="1"/>
</dbReference>
<dbReference type="CDD" id="cd00037">
    <property type="entry name" value="CLECT"/>
    <property type="match status" value="1"/>
</dbReference>
<dbReference type="Gene3D" id="3.10.100.10">
    <property type="entry name" value="Mannose-Binding Protein A, subunit A"/>
    <property type="match status" value="1"/>
</dbReference>